<organism evidence="2 3">
    <name type="scientific">Saccharopolyspora phatthalungensis</name>
    <dbReference type="NCBI Taxonomy" id="664693"/>
    <lineage>
        <taxon>Bacteria</taxon>
        <taxon>Bacillati</taxon>
        <taxon>Actinomycetota</taxon>
        <taxon>Actinomycetes</taxon>
        <taxon>Pseudonocardiales</taxon>
        <taxon>Pseudonocardiaceae</taxon>
        <taxon>Saccharopolyspora</taxon>
    </lineage>
</organism>
<feature type="region of interest" description="Disordered" evidence="1">
    <location>
        <begin position="83"/>
        <end position="104"/>
    </location>
</feature>
<accession>A0A840Q195</accession>
<name>A0A840Q195_9PSEU</name>
<dbReference type="Proteomes" id="UP000584374">
    <property type="component" value="Unassembled WGS sequence"/>
</dbReference>
<reference evidence="2 3" key="1">
    <citation type="submission" date="2020-08" db="EMBL/GenBank/DDBJ databases">
        <title>Sequencing the genomes of 1000 actinobacteria strains.</title>
        <authorList>
            <person name="Klenk H.-P."/>
        </authorList>
    </citation>
    <scope>NUCLEOTIDE SEQUENCE [LARGE SCALE GENOMIC DNA]</scope>
    <source>
        <strain evidence="2 3">DSM 45584</strain>
    </source>
</reference>
<dbReference type="Pfam" id="PF14430">
    <property type="entry name" value="Imm1"/>
    <property type="match status" value="1"/>
</dbReference>
<keyword evidence="3" id="KW-1185">Reference proteome</keyword>
<gene>
    <name evidence="2" type="ORF">BJ970_000102</name>
</gene>
<sequence length="134" mass="14786">MTLTHEEPGIYGREVLDLTLIDIDDAIDQIRMTDQRRRNPNAGIAWFVQFGAEASEGLVLGIRGEVGALQWFTPTELLKPANGRNQDDVDYFTGPTGDHCPMSSELPSAEVLGVLREFASTRSKPTGLEWVPEA</sequence>
<dbReference type="RefSeq" id="WP_184722086.1">
    <property type="nucleotide sequence ID" value="NZ_JACHIW010000001.1"/>
</dbReference>
<comment type="caution">
    <text evidence="2">The sequence shown here is derived from an EMBL/GenBank/DDBJ whole genome shotgun (WGS) entry which is preliminary data.</text>
</comment>
<evidence type="ECO:0000313" key="3">
    <source>
        <dbReference type="Proteomes" id="UP000584374"/>
    </source>
</evidence>
<dbReference type="InterPro" id="IPR025680">
    <property type="entry name" value="DddI"/>
</dbReference>
<evidence type="ECO:0008006" key="4">
    <source>
        <dbReference type="Google" id="ProtNLM"/>
    </source>
</evidence>
<evidence type="ECO:0000313" key="2">
    <source>
        <dbReference type="EMBL" id="MBB5152568.1"/>
    </source>
</evidence>
<proteinExistence type="predicted"/>
<protein>
    <recommendedName>
        <fullName evidence="4">Immunity protein Imm1</fullName>
    </recommendedName>
</protein>
<dbReference type="AlphaFoldDB" id="A0A840Q195"/>
<evidence type="ECO:0000256" key="1">
    <source>
        <dbReference type="SAM" id="MobiDB-lite"/>
    </source>
</evidence>
<dbReference type="EMBL" id="JACHIW010000001">
    <property type="protein sequence ID" value="MBB5152568.1"/>
    <property type="molecule type" value="Genomic_DNA"/>
</dbReference>